<proteinExistence type="predicted"/>
<sequence length="137" mass="15351">MKKLTLILLCIATLGLASCKKDTIVQNGANNLTIIKYIEPSAWQSSSDGFTLTASLSESRIDPRTFENDAILVYISRGDGNFYEQLPFVYDVQAYSYSVSQGRIDIDIQSSDFQEAIPDRPTSRTRVKIVLIESFQD</sequence>
<gene>
    <name evidence="2" type="ORF">FA045_15965</name>
</gene>
<evidence type="ECO:0000256" key="1">
    <source>
        <dbReference type="SAM" id="SignalP"/>
    </source>
</evidence>
<protein>
    <recommendedName>
        <fullName evidence="4">DUF4843 domain-containing protein</fullName>
    </recommendedName>
</protein>
<reference evidence="2 3" key="1">
    <citation type="submission" date="2019-04" db="EMBL/GenBank/DDBJ databases">
        <title>Pedobacter sp. AR-2-6 sp. nov., isolated from Arctic soil.</title>
        <authorList>
            <person name="Dahal R.H."/>
            <person name="Kim D.-U."/>
        </authorList>
    </citation>
    <scope>NUCLEOTIDE SEQUENCE [LARGE SCALE GENOMIC DNA]</scope>
    <source>
        <strain evidence="2 3">AR-2-6</strain>
    </source>
</reference>
<dbReference type="AlphaFoldDB" id="A0A4U1BYA1"/>
<evidence type="ECO:0000313" key="3">
    <source>
        <dbReference type="Proteomes" id="UP000310477"/>
    </source>
</evidence>
<organism evidence="2 3">
    <name type="scientific">Pedobacter cryotolerans</name>
    <dbReference type="NCBI Taxonomy" id="2571270"/>
    <lineage>
        <taxon>Bacteria</taxon>
        <taxon>Pseudomonadati</taxon>
        <taxon>Bacteroidota</taxon>
        <taxon>Sphingobacteriia</taxon>
        <taxon>Sphingobacteriales</taxon>
        <taxon>Sphingobacteriaceae</taxon>
        <taxon>Pedobacter</taxon>
    </lineage>
</organism>
<dbReference type="EMBL" id="SWBO01000011">
    <property type="protein sequence ID" value="TKB97456.1"/>
    <property type="molecule type" value="Genomic_DNA"/>
</dbReference>
<evidence type="ECO:0008006" key="4">
    <source>
        <dbReference type="Google" id="ProtNLM"/>
    </source>
</evidence>
<dbReference type="Proteomes" id="UP000310477">
    <property type="component" value="Unassembled WGS sequence"/>
</dbReference>
<keyword evidence="3" id="KW-1185">Reference proteome</keyword>
<dbReference type="OrthoDB" id="672896at2"/>
<dbReference type="RefSeq" id="WP_136878083.1">
    <property type="nucleotide sequence ID" value="NZ_SWBO01000011.1"/>
</dbReference>
<accession>A0A4U1BYA1</accession>
<name>A0A4U1BYA1_9SPHI</name>
<feature type="signal peptide" evidence="1">
    <location>
        <begin position="1"/>
        <end position="17"/>
    </location>
</feature>
<keyword evidence="1" id="KW-0732">Signal</keyword>
<feature type="chain" id="PRO_5020328087" description="DUF4843 domain-containing protein" evidence="1">
    <location>
        <begin position="18"/>
        <end position="137"/>
    </location>
</feature>
<dbReference type="PROSITE" id="PS51257">
    <property type="entry name" value="PROKAR_LIPOPROTEIN"/>
    <property type="match status" value="1"/>
</dbReference>
<evidence type="ECO:0000313" key="2">
    <source>
        <dbReference type="EMBL" id="TKB97456.1"/>
    </source>
</evidence>
<comment type="caution">
    <text evidence="2">The sequence shown here is derived from an EMBL/GenBank/DDBJ whole genome shotgun (WGS) entry which is preliminary data.</text>
</comment>